<dbReference type="Gene3D" id="3.40.1570.10">
    <property type="entry name" value="HemS/ChuS/ChuX like domains"/>
    <property type="match status" value="2"/>
</dbReference>
<gene>
    <name evidence="2" type="ORF">SAMN05878503_105109</name>
</gene>
<evidence type="ECO:0000313" key="2">
    <source>
        <dbReference type="EMBL" id="SNX70200.1"/>
    </source>
</evidence>
<dbReference type="SUPFAM" id="SSF144064">
    <property type="entry name" value="Heme iron utilization protein-like"/>
    <property type="match status" value="1"/>
</dbReference>
<reference evidence="3" key="1">
    <citation type="submission" date="2017-08" db="EMBL/GenBank/DDBJ databases">
        <authorList>
            <person name="Varghese N."/>
            <person name="Submissions S."/>
        </authorList>
    </citation>
    <scope>NUCLEOTIDE SEQUENCE [LARGE SCALE GENOMIC DNA]</scope>
    <source>
        <strain evidence="3">JA234</strain>
    </source>
</reference>
<dbReference type="AlphaFoldDB" id="A0A285CRJ3"/>
<dbReference type="Proteomes" id="UP000219467">
    <property type="component" value="Unassembled WGS sequence"/>
</dbReference>
<evidence type="ECO:0000313" key="3">
    <source>
        <dbReference type="Proteomes" id="UP000219467"/>
    </source>
</evidence>
<dbReference type="RefSeq" id="WP_097030193.1">
    <property type="nucleotide sequence ID" value="NZ_OAOQ01000005.1"/>
</dbReference>
<accession>A0A285CRJ3</accession>
<dbReference type="OrthoDB" id="316630at2"/>
<keyword evidence="3" id="KW-1185">Reference proteome</keyword>
<sequence>MTPAEIRTARAANHRARARDFTDAHGIPEAALLAAHVGPDTVHVAAAPDRLIPLAAALGEALALTRNDSAVQERQGRYCPHDPVTVTGDGIELHIRPAQWVHAFAVTERTAKSVKRSVQIFDAAGDAVHKIHLTDDSDVAAFADLVAALRLPDQPEALPFVPRATPIPDAPDPARTLRRLSPAAMTELLERAAAGGVSLAIRVTNPGCAQVFRGTVARILPAGYWINVMDPRFNLHLRTDHLATVLLTQAPDGLTVDAFGPTGEAILSVGAGPDASGWDALARGLTAETT</sequence>
<evidence type="ECO:0000259" key="1">
    <source>
        <dbReference type="Pfam" id="PF05171"/>
    </source>
</evidence>
<dbReference type="EMBL" id="OAOQ01000005">
    <property type="protein sequence ID" value="SNX70200.1"/>
    <property type="molecule type" value="Genomic_DNA"/>
</dbReference>
<feature type="domain" description="Haemin-degrading HemS/ChuX" evidence="1">
    <location>
        <begin position="177"/>
        <end position="282"/>
    </location>
</feature>
<feature type="domain" description="Haemin-degrading HemS/ChuX" evidence="1">
    <location>
        <begin position="26"/>
        <end position="149"/>
    </location>
</feature>
<dbReference type="GO" id="GO:0006826">
    <property type="term" value="P:iron ion transport"/>
    <property type="evidence" value="ECO:0007669"/>
    <property type="project" value="InterPro"/>
</dbReference>
<protein>
    <submittedName>
        <fullName evidence="2">Putative hemin transport protein</fullName>
    </submittedName>
</protein>
<organism evidence="2 3">
    <name type="scientific">Cereibacter ovatus</name>
    <dbReference type="NCBI Taxonomy" id="439529"/>
    <lineage>
        <taxon>Bacteria</taxon>
        <taxon>Pseudomonadati</taxon>
        <taxon>Pseudomonadota</taxon>
        <taxon>Alphaproteobacteria</taxon>
        <taxon>Rhodobacterales</taxon>
        <taxon>Paracoccaceae</taxon>
        <taxon>Cereibacter</taxon>
    </lineage>
</organism>
<dbReference type="InterPro" id="IPR053733">
    <property type="entry name" value="Heme_Transport_Util_sf"/>
</dbReference>
<dbReference type="InterPro" id="IPR007845">
    <property type="entry name" value="HemS/ChuX_dom"/>
</dbReference>
<proteinExistence type="predicted"/>
<name>A0A285CRJ3_9RHOB</name>
<dbReference type="Pfam" id="PF05171">
    <property type="entry name" value="HemS"/>
    <property type="match status" value="2"/>
</dbReference>